<dbReference type="AlphaFoldDB" id="A0AAV0YT70"/>
<feature type="compositionally biased region" description="Basic and acidic residues" evidence="2">
    <location>
        <begin position="97"/>
        <end position="106"/>
    </location>
</feature>
<dbReference type="EMBL" id="OX451736">
    <property type="protein sequence ID" value="CAI8588634.1"/>
    <property type="molecule type" value="Genomic_DNA"/>
</dbReference>
<feature type="compositionally biased region" description="Polar residues" evidence="2">
    <location>
        <begin position="107"/>
        <end position="116"/>
    </location>
</feature>
<evidence type="ECO:0000313" key="5">
    <source>
        <dbReference type="Proteomes" id="UP001157006"/>
    </source>
</evidence>
<proteinExistence type="predicted"/>
<dbReference type="InterPro" id="IPR001878">
    <property type="entry name" value="Znf_CCHC"/>
</dbReference>
<dbReference type="GO" id="GO:0008270">
    <property type="term" value="F:zinc ion binding"/>
    <property type="evidence" value="ECO:0007669"/>
    <property type="project" value="UniProtKB-KW"/>
</dbReference>
<feature type="domain" description="CCHC-type" evidence="3">
    <location>
        <begin position="51"/>
        <end position="66"/>
    </location>
</feature>
<dbReference type="Proteomes" id="UP001157006">
    <property type="component" value="Chromosome 1L"/>
</dbReference>
<dbReference type="InterPro" id="IPR025836">
    <property type="entry name" value="Zn_knuckle_CX2CX4HX4C"/>
</dbReference>
<evidence type="ECO:0000259" key="3">
    <source>
        <dbReference type="PROSITE" id="PS50158"/>
    </source>
</evidence>
<protein>
    <recommendedName>
        <fullName evidence="3">CCHC-type domain-containing protein</fullName>
    </recommendedName>
</protein>
<name>A0AAV0YT70_VICFA</name>
<accession>A0AAV0YT70</accession>
<reference evidence="4 5" key="1">
    <citation type="submission" date="2023-01" db="EMBL/GenBank/DDBJ databases">
        <authorList>
            <person name="Kreplak J."/>
        </authorList>
    </citation>
    <scope>NUCLEOTIDE SEQUENCE [LARGE SCALE GENOMIC DNA]</scope>
</reference>
<evidence type="ECO:0000313" key="4">
    <source>
        <dbReference type="EMBL" id="CAI8588634.1"/>
    </source>
</evidence>
<gene>
    <name evidence="4" type="ORF">VFH_I356760</name>
</gene>
<dbReference type="PROSITE" id="PS50158">
    <property type="entry name" value="ZF_CCHC"/>
    <property type="match status" value="1"/>
</dbReference>
<sequence>MDHKEINRTRTFLCIKVKIDLHKPLNRGTVIKYQDIQLRVFFKYERLPTFCFACGRISHQLKDCEELGGNGLEDFKDIEESELSFGLWLKASPLPKSNEEPIKDHSSGSFSRNLFESPSQSGGSGSGRTISVRKGNQQHQGPNGEDELKG</sequence>
<evidence type="ECO:0000256" key="1">
    <source>
        <dbReference type="PROSITE-ProRule" id="PRU00047"/>
    </source>
</evidence>
<keyword evidence="1" id="KW-0862">Zinc</keyword>
<keyword evidence="5" id="KW-1185">Reference proteome</keyword>
<evidence type="ECO:0000256" key="2">
    <source>
        <dbReference type="SAM" id="MobiDB-lite"/>
    </source>
</evidence>
<feature type="region of interest" description="Disordered" evidence="2">
    <location>
        <begin position="93"/>
        <end position="150"/>
    </location>
</feature>
<organism evidence="4 5">
    <name type="scientific">Vicia faba</name>
    <name type="common">Broad bean</name>
    <name type="synonym">Faba vulgaris</name>
    <dbReference type="NCBI Taxonomy" id="3906"/>
    <lineage>
        <taxon>Eukaryota</taxon>
        <taxon>Viridiplantae</taxon>
        <taxon>Streptophyta</taxon>
        <taxon>Embryophyta</taxon>
        <taxon>Tracheophyta</taxon>
        <taxon>Spermatophyta</taxon>
        <taxon>Magnoliopsida</taxon>
        <taxon>eudicotyledons</taxon>
        <taxon>Gunneridae</taxon>
        <taxon>Pentapetalae</taxon>
        <taxon>rosids</taxon>
        <taxon>fabids</taxon>
        <taxon>Fabales</taxon>
        <taxon>Fabaceae</taxon>
        <taxon>Papilionoideae</taxon>
        <taxon>50 kb inversion clade</taxon>
        <taxon>NPAAA clade</taxon>
        <taxon>Hologalegina</taxon>
        <taxon>IRL clade</taxon>
        <taxon>Fabeae</taxon>
        <taxon>Vicia</taxon>
    </lineage>
</organism>
<keyword evidence="1" id="KW-0863">Zinc-finger</keyword>
<dbReference type="GO" id="GO:0003676">
    <property type="term" value="F:nucleic acid binding"/>
    <property type="evidence" value="ECO:0007669"/>
    <property type="project" value="InterPro"/>
</dbReference>
<dbReference type="Pfam" id="PF14392">
    <property type="entry name" value="zf-CCHC_4"/>
    <property type="match status" value="1"/>
</dbReference>
<keyword evidence="1" id="KW-0479">Metal-binding</keyword>